<feature type="compositionally biased region" description="Low complexity" evidence="3">
    <location>
        <begin position="1184"/>
        <end position="1195"/>
    </location>
</feature>
<dbReference type="InterPro" id="IPR051696">
    <property type="entry name" value="DENN_Domain_GEFs"/>
</dbReference>
<evidence type="ECO:0000256" key="3">
    <source>
        <dbReference type="SAM" id="MobiDB-lite"/>
    </source>
</evidence>
<dbReference type="PROSITE" id="PS51498">
    <property type="entry name" value="MABP"/>
    <property type="match status" value="1"/>
</dbReference>
<evidence type="ECO:0000313" key="7">
    <source>
        <dbReference type="Proteomes" id="UP001163046"/>
    </source>
</evidence>
<dbReference type="InterPro" id="IPR043153">
    <property type="entry name" value="DENN_C"/>
</dbReference>
<dbReference type="InterPro" id="IPR005112">
    <property type="entry name" value="dDENN_dom"/>
</dbReference>
<feature type="domain" description="MABP" evidence="5">
    <location>
        <begin position="36"/>
        <end position="193"/>
    </location>
</feature>
<dbReference type="InterPro" id="IPR011990">
    <property type="entry name" value="TPR-like_helical_dom_sf"/>
</dbReference>
<dbReference type="Pfam" id="PF13041">
    <property type="entry name" value="PPR_2"/>
    <property type="match status" value="1"/>
</dbReference>
<dbReference type="SMART" id="SM00800">
    <property type="entry name" value="uDENN"/>
    <property type="match status" value="1"/>
</dbReference>
<dbReference type="InterPro" id="IPR037516">
    <property type="entry name" value="Tripartite_DENN"/>
</dbReference>
<dbReference type="GO" id="GO:0005085">
    <property type="term" value="F:guanyl-nucleotide exchange factor activity"/>
    <property type="evidence" value="ECO:0007669"/>
    <property type="project" value="UniProtKB-KW"/>
</dbReference>
<reference evidence="6" key="1">
    <citation type="submission" date="2023-01" db="EMBL/GenBank/DDBJ databases">
        <title>Genome assembly of the deep-sea coral Lophelia pertusa.</title>
        <authorList>
            <person name="Herrera S."/>
            <person name="Cordes E."/>
        </authorList>
    </citation>
    <scope>NUCLEOTIDE SEQUENCE</scope>
    <source>
        <strain evidence="6">USNM1676648</strain>
        <tissue evidence="6">Polyp</tissue>
    </source>
</reference>
<feature type="domain" description="UDENN" evidence="4">
    <location>
        <begin position="185"/>
        <end position="639"/>
    </location>
</feature>
<evidence type="ECO:0000259" key="5">
    <source>
        <dbReference type="PROSITE" id="PS51498"/>
    </source>
</evidence>
<dbReference type="Proteomes" id="UP001163046">
    <property type="component" value="Unassembled WGS sequence"/>
</dbReference>
<dbReference type="InterPro" id="IPR001194">
    <property type="entry name" value="cDENN_dom"/>
</dbReference>
<sequence>MDDREKPQRVGDYFVVAGLGNGESSNSIKHDDRNILEPITDVTVIFKSLGERPPKGYTCIDKTPAGFPADLNHGSIRQPSCFLCIRRGIDKPPLTDIGVLYEGKERLMAGCDIIVYTDTGKSANVNNSGGNRTFITYRRAPQRMAHSSLAVTEICVIIASKNEKPPHAFCLIDKNLNKGMVGSDVYLCYRKSLARLRSITYPAEVMSRFPVEDYEGFPLPDKISMFCLPQGAIIECWPENSQHPLPSFSTFVLTGASGQKIYGAAVTFFELLPEEQLTESRKEALKLNDDECWEEGKKVAHTNKCICVLSHWPFFEAFKKYLSQLYRISVSAQPLPIERYVAILMLDVPFPSPQRPRILVQTSMYDPFEISQLSHTPLPVSGASYIAMLRYLHPENAMLLFYLVLTENKILIHSLRPTLMTSIAEAVTTLLFPFSWQCPYVPLCPLGLNDVLDAPCPFIVGIDSRYFDQYDPPEDVTCVDLDTNMISLENEIKGVSWKTLPKKPGKVLQERLNELYYQLYQLYHKERETSGGDIIETAIELAPLDHDTSYSRKRLQLEVAIQDAFLKFMATILKGYESFLKPITSAPTQETCDLTSLFDLEGFLKSRPSSQAKFFQTMSRTQMFSRFIEQRSFVTAQDSLLAFFDNCLEKLETSPESRLVEVDESVARGGQRTYVVTPPDVSNMDKGKLYSYPVFPVLNLQLMKPEKLSLHAQSAMTPPVSPVARRTKAERHQSVLMAKKNSGSPINWAKCLLAHCYSLWFIHLPAYVKRHHNIPKVLYVAFEILCKMKKKGVKLPDEVCYRVLMQLCGQYGHPALAVKVLFEMKHQGITPNAVTYGYYNRAVIEGKWPSNTTSSHMWNKLRNFFAAVYELQRLAKLAAQNNKEDSLSPSGSSSDLDLTDSPRRTTTLKKADRSRTPSREREKALSRERLLDLGESNDNEGRRTPERELKSQRERTISEMSTASEATDILDLSTTSIDGGAFSALRKRQYGRTISETSVLSAGFSDGSRHSQLYINANSEDSDPYEYTTKMLDDVIFGLPLGLQPDTVLEAVLCTCHQCVKCGRYLYDEEILAGWTADDSNLNTGCPYCQTQQVASLTDYRNCFSSHPSSELSSSINSFGSNELLPGNPDVEPSSGKLSNSVPTTIESNLLKFASPTRPISAALSPPSSNPVPIRASHHRMRHSISAPSSANASPLGVSTGAQGLARG</sequence>
<dbReference type="PROSITE" id="PS50211">
    <property type="entry name" value="DENN"/>
    <property type="match status" value="1"/>
</dbReference>
<dbReference type="InterPro" id="IPR023341">
    <property type="entry name" value="MABP"/>
</dbReference>
<name>A0A9W9ZF62_9CNID</name>
<accession>A0A9W9ZF62</accession>
<organism evidence="6 7">
    <name type="scientific">Desmophyllum pertusum</name>
    <dbReference type="NCBI Taxonomy" id="174260"/>
    <lineage>
        <taxon>Eukaryota</taxon>
        <taxon>Metazoa</taxon>
        <taxon>Cnidaria</taxon>
        <taxon>Anthozoa</taxon>
        <taxon>Hexacorallia</taxon>
        <taxon>Scleractinia</taxon>
        <taxon>Caryophylliina</taxon>
        <taxon>Caryophylliidae</taxon>
        <taxon>Desmophyllum</taxon>
    </lineage>
</organism>
<dbReference type="Gene3D" id="2.100.10.50">
    <property type="match status" value="1"/>
</dbReference>
<dbReference type="PANTHER" id="PTHR12296:SF30">
    <property type="entry name" value="DENN DOMAIN-CONTAINING PROTEIN CRAG"/>
    <property type="match status" value="1"/>
</dbReference>
<keyword evidence="1" id="KW-0344">Guanine-nucleotide releasing factor</keyword>
<dbReference type="EMBL" id="MU826354">
    <property type="protein sequence ID" value="KAJ7380330.1"/>
    <property type="molecule type" value="Genomic_DNA"/>
</dbReference>
<dbReference type="GO" id="GO:0032483">
    <property type="term" value="P:regulation of Rab protein signal transduction"/>
    <property type="evidence" value="ECO:0007669"/>
    <property type="project" value="TreeGrafter"/>
</dbReference>
<dbReference type="Pfam" id="PF03456">
    <property type="entry name" value="uDENN"/>
    <property type="match status" value="1"/>
</dbReference>
<dbReference type="InterPro" id="IPR002885">
    <property type="entry name" value="PPR_rpt"/>
</dbReference>
<feature type="repeat" description="PPR" evidence="2">
    <location>
        <begin position="797"/>
        <end position="831"/>
    </location>
</feature>
<dbReference type="SMART" id="SM00801">
    <property type="entry name" value="dDENN"/>
    <property type="match status" value="1"/>
</dbReference>
<feature type="compositionally biased region" description="Low complexity" evidence="3">
    <location>
        <begin position="887"/>
        <end position="896"/>
    </location>
</feature>
<feature type="region of interest" description="Disordered" evidence="3">
    <location>
        <begin position="881"/>
        <end position="962"/>
    </location>
</feature>
<dbReference type="Pfam" id="PF02141">
    <property type="entry name" value="DENN"/>
    <property type="match status" value="1"/>
</dbReference>
<evidence type="ECO:0000313" key="6">
    <source>
        <dbReference type="EMBL" id="KAJ7380330.1"/>
    </source>
</evidence>
<dbReference type="InterPro" id="IPR018798">
    <property type="entry name" value="MVB12A/B"/>
</dbReference>
<keyword evidence="7" id="KW-1185">Reference proteome</keyword>
<dbReference type="AlphaFoldDB" id="A0A9W9ZF62"/>
<dbReference type="InterPro" id="IPR005113">
    <property type="entry name" value="uDENN_dom"/>
</dbReference>
<feature type="region of interest" description="Disordered" evidence="3">
    <location>
        <begin position="1110"/>
        <end position="1140"/>
    </location>
</feature>
<dbReference type="OrthoDB" id="75250at2759"/>
<feature type="region of interest" description="Disordered" evidence="3">
    <location>
        <begin position="1160"/>
        <end position="1208"/>
    </location>
</feature>
<dbReference type="NCBIfam" id="TIGR00756">
    <property type="entry name" value="PPR"/>
    <property type="match status" value="1"/>
</dbReference>
<proteinExistence type="predicted"/>
<gene>
    <name evidence="6" type="ORF">OS493_011053</name>
</gene>
<dbReference type="Pfam" id="PF10240">
    <property type="entry name" value="DUF2464"/>
    <property type="match status" value="1"/>
</dbReference>
<dbReference type="GO" id="GO:0000813">
    <property type="term" value="C:ESCRT I complex"/>
    <property type="evidence" value="ECO:0007669"/>
    <property type="project" value="InterPro"/>
</dbReference>
<dbReference type="PANTHER" id="PTHR12296">
    <property type="entry name" value="DENN DOMAIN-CONTAINING PROTEIN 4"/>
    <property type="match status" value="1"/>
</dbReference>
<dbReference type="Gene3D" id="1.25.40.10">
    <property type="entry name" value="Tetratricopeptide repeat domain"/>
    <property type="match status" value="1"/>
</dbReference>
<dbReference type="SMART" id="SM00799">
    <property type="entry name" value="DENN"/>
    <property type="match status" value="1"/>
</dbReference>
<evidence type="ECO:0000259" key="4">
    <source>
        <dbReference type="PROSITE" id="PS50211"/>
    </source>
</evidence>
<dbReference type="Gene3D" id="3.40.50.11500">
    <property type="match status" value="1"/>
</dbReference>
<dbReference type="Pfam" id="PF03455">
    <property type="entry name" value="dDENN"/>
    <property type="match status" value="1"/>
</dbReference>
<protein>
    <submittedName>
        <fullName evidence="6">Uncharacterized protein</fullName>
    </submittedName>
</protein>
<comment type="caution">
    <text evidence="6">The sequence shown here is derived from an EMBL/GenBank/DDBJ whole genome shotgun (WGS) entry which is preliminary data.</text>
</comment>
<feature type="compositionally biased region" description="Low complexity" evidence="3">
    <location>
        <begin position="1110"/>
        <end position="1121"/>
    </location>
</feature>
<evidence type="ECO:0000256" key="2">
    <source>
        <dbReference type="PROSITE-ProRule" id="PRU00708"/>
    </source>
</evidence>
<feature type="compositionally biased region" description="Basic and acidic residues" evidence="3">
    <location>
        <begin position="909"/>
        <end position="932"/>
    </location>
</feature>
<feature type="compositionally biased region" description="Basic and acidic residues" evidence="3">
    <location>
        <begin position="939"/>
        <end position="957"/>
    </location>
</feature>
<evidence type="ECO:0000256" key="1">
    <source>
        <dbReference type="ARBA" id="ARBA00022658"/>
    </source>
</evidence>
<dbReference type="PROSITE" id="PS51375">
    <property type="entry name" value="PPR"/>
    <property type="match status" value="1"/>
</dbReference>